<protein>
    <submittedName>
        <fullName evidence="1">Uncharacterized protein</fullName>
    </submittedName>
</protein>
<evidence type="ECO:0000313" key="2">
    <source>
        <dbReference type="Proteomes" id="UP000886998"/>
    </source>
</evidence>
<accession>A0A8X6YCN1</accession>
<keyword evidence="2" id="KW-1185">Reference proteome</keyword>
<proteinExistence type="predicted"/>
<name>A0A8X6YCN1_9ARAC</name>
<dbReference type="Proteomes" id="UP000886998">
    <property type="component" value="Unassembled WGS sequence"/>
</dbReference>
<dbReference type="AlphaFoldDB" id="A0A8X6YCN1"/>
<comment type="caution">
    <text evidence="1">The sequence shown here is derived from an EMBL/GenBank/DDBJ whole genome shotgun (WGS) entry which is preliminary data.</text>
</comment>
<gene>
    <name evidence="1" type="ORF">TNIN_343561</name>
</gene>
<evidence type="ECO:0000313" key="1">
    <source>
        <dbReference type="EMBL" id="GFY68282.1"/>
    </source>
</evidence>
<dbReference type="EMBL" id="BMAV01016971">
    <property type="protein sequence ID" value="GFY68282.1"/>
    <property type="molecule type" value="Genomic_DNA"/>
</dbReference>
<sequence>MAASERQVPPCSFLLKLICILSHTYYKPCEDPSDFRALTLEDFLFGVPPFDIPEGTPSTNLSLSSSWSLVQQIKNDSGNDGRDYLHP</sequence>
<reference evidence="1" key="1">
    <citation type="submission" date="2020-08" db="EMBL/GenBank/DDBJ databases">
        <title>Multicomponent nature underlies the extraordinary mechanical properties of spider dragline silk.</title>
        <authorList>
            <person name="Kono N."/>
            <person name="Nakamura H."/>
            <person name="Mori M."/>
            <person name="Yoshida Y."/>
            <person name="Ohtoshi R."/>
            <person name="Malay A.D."/>
            <person name="Moran D.A.P."/>
            <person name="Tomita M."/>
            <person name="Numata K."/>
            <person name="Arakawa K."/>
        </authorList>
    </citation>
    <scope>NUCLEOTIDE SEQUENCE</scope>
</reference>
<organism evidence="1 2">
    <name type="scientific">Trichonephila inaurata madagascariensis</name>
    <dbReference type="NCBI Taxonomy" id="2747483"/>
    <lineage>
        <taxon>Eukaryota</taxon>
        <taxon>Metazoa</taxon>
        <taxon>Ecdysozoa</taxon>
        <taxon>Arthropoda</taxon>
        <taxon>Chelicerata</taxon>
        <taxon>Arachnida</taxon>
        <taxon>Araneae</taxon>
        <taxon>Araneomorphae</taxon>
        <taxon>Entelegynae</taxon>
        <taxon>Araneoidea</taxon>
        <taxon>Nephilidae</taxon>
        <taxon>Trichonephila</taxon>
        <taxon>Trichonephila inaurata</taxon>
    </lineage>
</organism>